<dbReference type="OrthoDB" id="378763at2759"/>
<keyword evidence="2" id="KW-1133">Transmembrane helix</keyword>
<dbReference type="Proteomes" id="UP000195012">
    <property type="component" value="Unassembled WGS sequence"/>
</dbReference>
<organism evidence="3 4">
    <name type="scientific">Plasmodium knowlesi</name>
    <dbReference type="NCBI Taxonomy" id="5850"/>
    <lineage>
        <taxon>Eukaryota</taxon>
        <taxon>Sar</taxon>
        <taxon>Alveolata</taxon>
        <taxon>Apicomplexa</taxon>
        <taxon>Aconoidasida</taxon>
        <taxon>Haemosporida</taxon>
        <taxon>Plasmodiidae</taxon>
        <taxon>Plasmodium</taxon>
        <taxon>Plasmodium (Plasmodium)</taxon>
    </lineage>
</organism>
<dbReference type="eggNOG" id="ENOG502R019">
    <property type="taxonomic scope" value="Eukaryota"/>
</dbReference>
<gene>
    <name evidence="3" type="ORF">PKNOH_S100047600</name>
</gene>
<evidence type="ECO:0000256" key="1">
    <source>
        <dbReference type="SAM" id="MobiDB-lite"/>
    </source>
</evidence>
<sequence>MIKKNSKDLKNSSLNLSLLNGETEGGGDTAEADEDDRLGVEAGVDKIPRKKLTNLIILDKGAGIAKFKRFSRLKTLGRSGGATYEATCQVEEEMQEEEAQPECQGEPADNYPSYKNPGSTYLSKSNGKKSSKGTGKRDGSPKVRRKFSALLGMIGKKKNVKDYDDLKKEEVESSTSCIPFGGSGISLSTSGDEITCPKMVSAELPVFTTESSQSGRKECLYHCDNGEGSLKESRTGSEKKERGKAQNEANAKRAEGANSEECRKYDEWKEVKGLAASEADHIHRIHRPVRVERNNMPCLENIKQLLHLSDEEMKDLVQISSFQIDLDINTIYSNLLKESSESSISTYNINNNKNIFDVRQFRGHSNEKITTYKETSSLNWVTYVCNISIQESFYFCYNIYEEPSSSIYCSAASNGETSLWENCSGINLQNQGNNKREEKEEKRKSVQLDNTGGGLNAHIQKEIKKENYLMTNEYIDSSFDEIYYIQRINADNDSLFVFARIYEIYIFSKKWNRNGSGGKGSANIEGETLSDESSPCSTNVSVYVLVVLKNNLLKYIIRKKILNQISRRVEKWKKHIIIKAELIKNDSVPLCIRMIERNDHIVDYVVKNVAYFFDNYLRDFLHLLVVHVNDFFGLGENRTLENYFERSSKKMYHFVEKKKVRLRNMYNDIVKKNEDKKKKKKVKQGIQANQKKYTFFTYLFKGKKEHKMVDSPPKDEYSFWISIFEPAFYYITSNTVAHNYIIYMNHIYYRRLLFLYLFVFVVYLVVSPCPVGAL</sequence>
<feature type="region of interest" description="Disordered" evidence="1">
    <location>
        <begin position="430"/>
        <end position="449"/>
    </location>
</feature>
<feature type="region of interest" description="Disordered" evidence="1">
    <location>
        <begin position="87"/>
        <end position="145"/>
    </location>
</feature>
<accession>A0A1Y3DPA7</accession>
<feature type="compositionally biased region" description="Acidic residues" evidence="1">
    <location>
        <begin position="90"/>
        <end position="100"/>
    </location>
</feature>
<feature type="region of interest" description="Disordered" evidence="1">
    <location>
        <begin position="229"/>
        <end position="257"/>
    </location>
</feature>
<dbReference type="VEuPathDB" id="PlasmoDB:PKNOH_S100047600"/>
<dbReference type="EMBL" id="NETL01000024">
    <property type="protein sequence ID" value="OTN66020.1"/>
    <property type="molecule type" value="Genomic_DNA"/>
</dbReference>
<name>A0A1Y3DPA7_PLAKN</name>
<evidence type="ECO:0000256" key="2">
    <source>
        <dbReference type="SAM" id="Phobius"/>
    </source>
</evidence>
<keyword evidence="2" id="KW-0812">Transmembrane</keyword>
<dbReference type="VEuPathDB" id="PlasmoDB:PKA1H_080024500"/>
<feature type="transmembrane region" description="Helical" evidence="2">
    <location>
        <begin position="753"/>
        <end position="773"/>
    </location>
</feature>
<dbReference type="VEuPathDB" id="PlasmoDB:PKNH_0819500"/>
<feature type="compositionally biased region" description="Basic and acidic residues" evidence="1">
    <location>
        <begin position="434"/>
        <end position="446"/>
    </location>
</feature>
<evidence type="ECO:0000313" key="3">
    <source>
        <dbReference type="EMBL" id="OTN66020.1"/>
    </source>
</evidence>
<keyword evidence="2" id="KW-0472">Membrane</keyword>
<proteinExistence type="predicted"/>
<dbReference type="AlphaFoldDB" id="A0A1Y3DPA7"/>
<reference evidence="3 4" key="1">
    <citation type="submission" date="2017-05" db="EMBL/GenBank/DDBJ databases">
        <title>PacBio assembly of a Plasmodium knowlesi genome sequence with Hi-C correction and manual annotation of the SICAvar gene family.</title>
        <authorList>
            <person name="Lapp S.A."/>
            <person name="Geraldo J.A."/>
            <person name="Chien J.-T."/>
            <person name="Ay F."/>
            <person name="Pakala S.B."/>
            <person name="Batugedara G."/>
            <person name="Humphrey J.C."/>
            <person name="Debarry J.D."/>
            <person name="Le Roch K.G."/>
            <person name="Galinski M.R."/>
            <person name="Kissinger J.C."/>
        </authorList>
    </citation>
    <scope>NUCLEOTIDE SEQUENCE [LARGE SCALE GENOMIC DNA]</scope>
    <source>
        <strain evidence="4">Malayan Strain Pk1 (A+)</strain>
    </source>
</reference>
<protein>
    <submittedName>
        <fullName evidence="3">Uncharacterized protein</fullName>
    </submittedName>
</protein>
<evidence type="ECO:0000313" key="4">
    <source>
        <dbReference type="Proteomes" id="UP000195012"/>
    </source>
</evidence>
<comment type="caution">
    <text evidence="3">The sequence shown here is derived from an EMBL/GenBank/DDBJ whole genome shotgun (WGS) entry which is preliminary data.</text>
</comment>
<feature type="region of interest" description="Disordered" evidence="1">
    <location>
        <begin position="17"/>
        <end position="36"/>
    </location>
</feature>